<dbReference type="PROSITE" id="PS50928">
    <property type="entry name" value="ABC_TM1"/>
    <property type="match status" value="1"/>
</dbReference>
<accession>A0A9W6R9G1</accession>
<feature type="compositionally biased region" description="Pro residues" evidence="8">
    <location>
        <begin position="12"/>
        <end position="22"/>
    </location>
</feature>
<feature type="domain" description="ABC transmembrane type-1" evidence="9">
    <location>
        <begin position="93"/>
        <end position="307"/>
    </location>
</feature>
<dbReference type="CDD" id="cd06261">
    <property type="entry name" value="TM_PBP2"/>
    <property type="match status" value="1"/>
</dbReference>
<feature type="transmembrane region" description="Helical" evidence="7">
    <location>
        <begin position="97"/>
        <end position="118"/>
    </location>
</feature>
<keyword evidence="3" id="KW-1003">Cell membrane</keyword>
<dbReference type="SUPFAM" id="SSF161098">
    <property type="entry name" value="MetI-like"/>
    <property type="match status" value="1"/>
</dbReference>
<keyword evidence="11" id="KW-1185">Reference proteome</keyword>
<sequence length="319" mass="34766">MTLSHVKGSPARVPPAPAPTPARPRRHRRRALEPWFYLVPALIVLAGILGYPVLSAAWTSLNHSVLTDPAADRFIGIANYAAVFGDPAFFSALWHTLLWAAANLVLQLTLGLALALLMHQKMAGRAFFRSVVIIPWIVPSVVVAVIWRYLLDPTSGPINQLLTGIGLMDDPPLWLSDQSTAMPVVILLSVWKWTPFVAVILLAGLQAIPEELHEAAKLDGASTVQRLRYVILPGIRMPLALASLLTLGYSTNNFNGIWLFTQGGPIGATETFTTFVYRIAFTDFDLGKAAAVAVVLFAGLFVVSTSYFFVVEGRKGRKL</sequence>
<feature type="transmembrane region" description="Helical" evidence="7">
    <location>
        <begin position="229"/>
        <end position="249"/>
    </location>
</feature>
<protein>
    <recommendedName>
        <fullName evidence="9">ABC transmembrane type-1 domain-containing protein</fullName>
    </recommendedName>
</protein>
<comment type="subcellular location">
    <subcellularLocation>
        <location evidence="1 7">Cell membrane</location>
        <topology evidence="1 7">Multi-pass membrane protein</topology>
    </subcellularLocation>
</comment>
<dbReference type="PANTHER" id="PTHR43005">
    <property type="entry name" value="BLR7065 PROTEIN"/>
    <property type="match status" value="1"/>
</dbReference>
<reference evidence="10" key="1">
    <citation type="submission" date="2023-03" db="EMBL/GenBank/DDBJ databases">
        <title>Amycolatopsis taiwanensis NBRC 103393.</title>
        <authorList>
            <person name="Ichikawa N."/>
            <person name="Sato H."/>
            <person name="Tonouchi N."/>
        </authorList>
    </citation>
    <scope>NUCLEOTIDE SEQUENCE</scope>
    <source>
        <strain evidence="10">NBRC 103393</strain>
    </source>
</reference>
<evidence type="ECO:0000256" key="3">
    <source>
        <dbReference type="ARBA" id="ARBA00022475"/>
    </source>
</evidence>
<name>A0A9W6R9G1_9PSEU</name>
<comment type="similarity">
    <text evidence="7">Belongs to the binding-protein-dependent transport system permease family.</text>
</comment>
<dbReference type="EMBL" id="BSTI01000045">
    <property type="protein sequence ID" value="GLY71701.1"/>
    <property type="molecule type" value="Genomic_DNA"/>
</dbReference>
<dbReference type="GO" id="GO:0055085">
    <property type="term" value="P:transmembrane transport"/>
    <property type="evidence" value="ECO:0007669"/>
    <property type="project" value="InterPro"/>
</dbReference>
<dbReference type="AlphaFoldDB" id="A0A9W6R9G1"/>
<evidence type="ECO:0000256" key="6">
    <source>
        <dbReference type="ARBA" id="ARBA00023136"/>
    </source>
</evidence>
<evidence type="ECO:0000313" key="10">
    <source>
        <dbReference type="EMBL" id="GLY71701.1"/>
    </source>
</evidence>
<proteinExistence type="inferred from homology"/>
<gene>
    <name evidence="10" type="ORF">Atai01_83200</name>
</gene>
<evidence type="ECO:0000256" key="5">
    <source>
        <dbReference type="ARBA" id="ARBA00022989"/>
    </source>
</evidence>
<dbReference type="InterPro" id="IPR035906">
    <property type="entry name" value="MetI-like_sf"/>
</dbReference>
<evidence type="ECO:0000256" key="8">
    <source>
        <dbReference type="SAM" id="MobiDB-lite"/>
    </source>
</evidence>
<evidence type="ECO:0000256" key="7">
    <source>
        <dbReference type="RuleBase" id="RU363032"/>
    </source>
</evidence>
<evidence type="ECO:0000313" key="11">
    <source>
        <dbReference type="Proteomes" id="UP001165136"/>
    </source>
</evidence>
<evidence type="ECO:0000256" key="4">
    <source>
        <dbReference type="ARBA" id="ARBA00022692"/>
    </source>
</evidence>
<feature type="transmembrane region" description="Helical" evidence="7">
    <location>
        <begin position="130"/>
        <end position="150"/>
    </location>
</feature>
<dbReference type="PANTHER" id="PTHR43005:SF1">
    <property type="entry name" value="SPERMIDINE_PUTRESCINE TRANSPORT SYSTEM PERMEASE PROTEIN"/>
    <property type="match status" value="1"/>
</dbReference>
<feature type="transmembrane region" description="Helical" evidence="7">
    <location>
        <begin position="35"/>
        <end position="54"/>
    </location>
</feature>
<comment type="caution">
    <text evidence="10">The sequence shown here is derived from an EMBL/GenBank/DDBJ whole genome shotgun (WGS) entry which is preliminary data.</text>
</comment>
<dbReference type="RefSeq" id="WP_285491601.1">
    <property type="nucleotide sequence ID" value="NZ_BSTI01000045.1"/>
</dbReference>
<dbReference type="Pfam" id="PF00528">
    <property type="entry name" value="BPD_transp_1"/>
    <property type="match status" value="1"/>
</dbReference>
<dbReference type="GO" id="GO:0005886">
    <property type="term" value="C:plasma membrane"/>
    <property type="evidence" value="ECO:0007669"/>
    <property type="project" value="UniProtKB-SubCell"/>
</dbReference>
<keyword evidence="5 7" id="KW-1133">Transmembrane helix</keyword>
<keyword evidence="2 7" id="KW-0813">Transport</keyword>
<evidence type="ECO:0000256" key="1">
    <source>
        <dbReference type="ARBA" id="ARBA00004651"/>
    </source>
</evidence>
<feature type="transmembrane region" description="Helical" evidence="7">
    <location>
        <begin position="181"/>
        <end position="208"/>
    </location>
</feature>
<organism evidence="10 11">
    <name type="scientific">Amycolatopsis taiwanensis</name>
    <dbReference type="NCBI Taxonomy" id="342230"/>
    <lineage>
        <taxon>Bacteria</taxon>
        <taxon>Bacillati</taxon>
        <taxon>Actinomycetota</taxon>
        <taxon>Actinomycetes</taxon>
        <taxon>Pseudonocardiales</taxon>
        <taxon>Pseudonocardiaceae</taxon>
        <taxon>Amycolatopsis</taxon>
    </lineage>
</organism>
<evidence type="ECO:0000256" key="2">
    <source>
        <dbReference type="ARBA" id="ARBA00022448"/>
    </source>
</evidence>
<feature type="region of interest" description="Disordered" evidence="8">
    <location>
        <begin position="1"/>
        <end position="26"/>
    </location>
</feature>
<evidence type="ECO:0000259" key="9">
    <source>
        <dbReference type="PROSITE" id="PS50928"/>
    </source>
</evidence>
<feature type="transmembrane region" description="Helical" evidence="7">
    <location>
        <begin position="289"/>
        <end position="310"/>
    </location>
</feature>
<keyword evidence="6 7" id="KW-0472">Membrane</keyword>
<dbReference type="Gene3D" id="1.10.3720.10">
    <property type="entry name" value="MetI-like"/>
    <property type="match status" value="1"/>
</dbReference>
<keyword evidence="4 7" id="KW-0812">Transmembrane</keyword>
<dbReference type="Proteomes" id="UP001165136">
    <property type="component" value="Unassembled WGS sequence"/>
</dbReference>
<dbReference type="InterPro" id="IPR000515">
    <property type="entry name" value="MetI-like"/>
</dbReference>